<accession>A0ABZ2LU99</accession>
<dbReference type="InterPro" id="IPR006015">
    <property type="entry name" value="Universal_stress_UspA"/>
</dbReference>
<dbReference type="Proteomes" id="UP001370348">
    <property type="component" value="Chromosome"/>
</dbReference>
<reference evidence="3 4" key="1">
    <citation type="submission" date="2021-12" db="EMBL/GenBank/DDBJ databases">
        <title>Discovery of the Pendulisporaceae a myxobacterial family with distinct sporulation behavior and unique specialized metabolism.</title>
        <authorList>
            <person name="Garcia R."/>
            <person name="Popoff A."/>
            <person name="Bader C.D."/>
            <person name="Loehr J."/>
            <person name="Walesch S."/>
            <person name="Walt C."/>
            <person name="Boldt J."/>
            <person name="Bunk B."/>
            <person name="Haeckl F.J.F.P.J."/>
            <person name="Gunesch A.P."/>
            <person name="Birkelbach J."/>
            <person name="Nuebel U."/>
            <person name="Pietschmann T."/>
            <person name="Bach T."/>
            <person name="Mueller R."/>
        </authorList>
    </citation>
    <scope>NUCLEOTIDE SEQUENCE [LARGE SCALE GENOMIC DNA]</scope>
    <source>
        <strain evidence="3 4">MSr11954</strain>
    </source>
</reference>
<dbReference type="InterPro" id="IPR014729">
    <property type="entry name" value="Rossmann-like_a/b/a_fold"/>
</dbReference>
<protein>
    <submittedName>
        <fullName evidence="3">Universal stress protein</fullName>
    </submittedName>
</protein>
<name>A0ABZ2LU99_9BACT</name>
<evidence type="ECO:0000259" key="2">
    <source>
        <dbReference type="Pfam" id="PF00582"/>
    </source>
</evidence>
<feature type="domain" description="UspA" evidence="2">
    <location>
        <begin position="1"/>
        <end position="147"/>
    </location>
</feature>
<evidence type="ECO:0000313" key="3">
    <source>
        <dbReference type="EMBL" id="WXB12582.1"/>
    </source>
</evidence>
<comment type="similarity">
    <text evidence="1">Belongs to the universal stress protein A family.</text>
</comment>
<dbReference type="InterPro" id="IPR006016">
    <property type="entry name" value="UspA"/>
</dbReference>
<evidence type="ECO:0000256" key="1">
    <source>
        <dbReference type="ARBA" id="ARBA00008791"/>
    </source>
</evidence>
<dbReference type="PRINTS" id="PR01438">
    <property type="entry name" value="UNVRSLSTRESS"/>
</dbReference>
<keyword evidence="4" id="KW-1185">Reference proteome</keyword>
<dbReference type="EMBL" id="CP089984">
    <property type="protein sequence ID" value="WXB12582.1"/>
    <property type="molecule type" value="Genomic_DNA"/>
</dbReference>
<dbReference type="CDD" id="cd00293">
    <property type="entry name" value="USP-like"/>
    <property type="match status" value="1"/>
</dbReference>
<organism evidence="3 4">
    <name type="scientific">Pendulispora albinea</name>
    <dbReference type="NCBI Taxonomy" id="2741071"/>
    <lineage>
        <taxon>Bacteria</taxon>
        <taxon>Pseudomonadati</taxon>
        <taxon>Myxococcota</taxon>
        <taxon>Myxococcia</taxon>
        <taxon>Myxococcales</taxon>
        <taxon>Sorangiineae</taxon>
        <taxon>Pendulisporaceae</taxon>
        <taxon>Pendulispora</taxon>
    </lineage>
</organism>
<dbReference type="PANTHER" id="PTHR46268:SF6">
    <property type="entry name" value="UNIVERSAL STRESS PROTEIN UP12"/>
    <property type="match status" value="1"/>
</dbReference>
<dbReference type="PANTHER" id="PTHR46268">
    <property type="entry name" value="STRESS RESPONSE PROTEIN NHAX"/>
    <property type="match status" value="1"/>
</dbReference>
<evidence type="ECO:0000313" key="4">
    <source>
        <dbReference type="Proteomes" id="UP001370348"/>
    </source>
</evidence>
<gene>
    <name evidence="3" type="ORF">LZC94_32630</name>
</gene>
<proteinExistence type="inferred from homology"/>
<dbReference type="RefSeq" id="WP_394822204.1">
    <property type="nucleotide sequence ID" value="NZ_CP089984.1"/>
</dbReference>
<dbReference type="Gene3D" id="3.40.50.620">
    <property type="entry name" value="HUPs"/>
    <property type="match status" value="1"/>
</dbReference>
<sequence length="165" mass="17629">MFERIVLATDFGESSRKASDVALRLAKTSRATIFLVHAYEIPITSLGYAPGAGIPAPGVDVEAVLGPIETAARDELRAEATRLGGASVEPILRSGAPWEEVLTVAKEKNADLIVVGSHGRRGLSRTLLGSVAEKIARLAEIPVLLVRETHEAGEKHETGTRRETK</sequence>
<dbReference type="SUPFAM" id="SSF52402">
    <property type="entry name" value="Adenine nucleotide alpha hydrolases-like"/>
    <property type="match status" value="1"/>
</dbReference>
<dbReference type="Pfam" id="PF00582">
    <property type="entry name" value="Usp"/>
    <property type="match status" value="1"/>
</dbReference>